<dbReference type="PRINTS" id="PR01535">
    <property type="entry name" value="VOMERONASL2R"/>
</dbReference>
<dbReference type="AlphaFoldDB" id="A0AAV7KNX8"/>
<dbReference type="PANTHER" id="PTHR24061">
    <property type="entry name" value="CALCIUM-SENSING RECEPTOR-RELATED"/>
    <property type="match status" value="1"/>
</dbReference>
<dbReference type="EMBL" id="JANPWB010000016">
    <property type="protein sequence ID" value="KAJ1080453.1"/>
    <property type="molecule type" value="Genomic_DNA"/>
</dbReference>
<evidence type="ECO:0000256" key="7">
    <source>
        <dbReference type="ARBA" id="ARBA00023040"/>
    </source>
</evidence>
<evidence type="ECO:0000256" key="1">
    <source>
        <dbReference type="ARBA" id="ARBA00004651"/>
    </source>
</evidence>
<feature type="transmembrane region" description="Helical" evidence="12">
    <location>
        <begin position="794"/>
        <end position="814"/>
    </location>
</feature>
<evidence type="ECO:0000313" key="15">
    <source>
        <dbReference type="EMBL" id="KAJ1080453.1"/>
    </source>
</evidence>
<evidence type="ECO:0000313" key="16">
    <source>
        <dbReference type="Proteomes" id="UP001066276"/>
    </source>
</evidence>
<evidence type="ECO:0000256" key="10">
    <source>
        <dbReference type="ARBA" id="ARBA00023180"/>
    </source>
</evidence>
<dbReference type="GO" id="GO:0005886">
    <property type="term" value="C:plasma membrane"/>
    <property type="evidence" value="ECO:0007669"/>
    <property type="project" value="UniProtKB-SubCell"/>
</dbReference>
<evidence type="ECO:0000256" key="4">
    <source>
        <dbReference type="ARBA" id="ARBA00022692"/>
    </source>
</evidence>
<dbReference type="InterPro" id="IPR017978">
    <property type="entry name" value="GPCR_3_C"/>
</dbReference>
<protein>
    <recommendedName>
        <fullName evidence="14">G-protein coupled receptors family 3 profile domain-containing protein</fullName>
    </recommendedName>
</protein>
<feature type="transmembrane region" description="Helical" evidence="12">
    <location>
        <begin position="715"/>
        <end position="732"/>
    </location>
</feature>
<dbReference type="InterPro" id="IPR001828">
    <property type="entry name" value="ANF_lig-bd_rcpt"/>
</dbReference>
<proteinExistence type="inferred from homology"/>
<dbReference type="InterPro" id="IPR004073">
    <property type="entry name" value="GPCR_3_vmron_rcpt_2"/>
</dbReference>
<feature type="chain" id="PRO_5043641954" description="G-protein coupled receptors family 3 profile domain-containing protein" evidence="13">
    <location>
        <begin position="23"/>
        <end position="870"/>
    </location>
</feature>
<evidence type="ECO:0000256" key="8">
    <source>
        <dbReference type="ARBA" id="ARBA00023136"/>
    </source>
</evidence>
<comment type="caution">
    <text evidence="15">The sequence shown here is derived from an EMBL/GenBank/DDBJ whole genome shotgun (WGS) entry which is preliminary data.</text>
</comment>
<evidence type="ECO:0000256" key="6">
    <source>
        <dbReference type="ARBA" id="ARBA00022989"/>
    </source>
</evidence>
<feature type="signal peptide" evidence="13">
    <location>
        <begin position="1"/>
        <end position="22"/>
    </location>
</feature>
<dbReference type="Pfam" id="PF00003">
    <property type="entry name" value="7tm_3"/>
    <property type="match status" value="1"/>
</dbReference>
<dbReference type="SUPFAM" id="SSF53822">
    <property type="entry name" value="Periplasmic binding protein-like I"/>
    <property type="match status" value="1"/>
</dbReference>
<evidence type="ECO:0000256" key="9">
    <source>
        <dbReference type="ARBA" id="ARBA00023170"/>
    </source>
</evidence>
<dbReference type="PRINTS" id="PR00248">
    <property type="entry name" value="GPCRMGR"/>
</dbReference>
<dbReference type="PANTHER" id="PTHR24061:SF0">
    <property type="entry name" value="C-FAMILY ODORANT RECEPTOR OLFCT1"/>
    <property type="match status" value="1"/>
</dbReference>
<keyword evidence="11" id="KW-0807">Transducer</keyword>
<comment type="subcellular location">
    <subcellularLocation>
        <location evidence="1">Cell membrane</location>
        <topology evidence="1">Multi-pass membrane protein</topology>
    </subcellularLocation>
</comment>
<reference evidence="15" key="1">
    <citation type="journal article" date="2022" name="bioRxiv">
        <title>Sequencing and chromosome-scale assembly of the giantPleurodeles waltlgenome.</title>
        <authorList>
            <person name="Brown T."/>
            <person name="Elewa A."/>
            <person name="Iarovenko S."/>
            <person name="Subramanian E."/>
            <person name="Araus A.J."/>
            <person name="Petzold A."/>
            <person name="Susuki M."/>
            <person name="Suzuki K.-i.T."/>
            <person name="Hayashi T."/>
            <person name="Toyoda A."/>
            <person name="Oliveira C."/>
            <person name="Osipova E."/>
            <person name="Leigh N.D."/>
            <person name="Simon A."/>
            <person name="Yun M.H."/>
        </authorList>
    </citation>
    <scope>NUCLEOTIDE SEQUENCE</scope>
    <source>
        <strain evidence="15">20211129_DDA</strain>
        <tissue evidence="15">Liver</tissue>
    </source>
</reference>
<dbReference type="FunFam" id="2.10.50.30:FF:000002">
    <property type="entry name" value="Vomeronasal 2 receptor, h1"/>
    <property type="match status" value="1"/>
</dbReference>
<feature type="transmembrane region" description="Helical" evidence="12">
    <location>
        <begin position="600"/>
        <end position="625"/>
    </location>
</feature>
<keyword evidence="7" id="KW-0297">G-protein coupled receptor</keyword>
<dbReference type="Proteomes" id="UP001066276">
    <property type="component" value="Chromosome 12"/>
</dbReference>
<dbReference type="InterPro" id="IPR038550">
    <property type="entry name" value="GPCR_3_9-Cys_sf"/>
</dbReference>
<feature type="transmembrane region" description="Helical" evidence="12">
    <location>
        <begin position="826"/>
        <end position="849"/>
    </location>
</feature>
<evidence type="ECO:0000256" key="12">
    <source>
        <dbReference type="SAM" id="Phobius"/>
    </source>
</evidence>
<evidence type="ECO:0000256" key="5">
    <source>
        <dbReference type="ARBA" id="ARBA00022729"/>
    </source>
</evidence>
<gene>
    <name evidence="15" type="ORF">NDU88_000652</name>
</gene>
<evidence type="ECO:0000259" key="14">
    <source>
        <dbReference type="PROSITE" id="PS50259"/>
    </source>
</evidence>
<feature type="domain" description="G-protein coupled receptors family 3 profile" evidence="14">
    <location>
        <begin position="600"/>
        <end position="864"/>
    </location>
</feature>
<feature type="transmembrane region" description="Helical" evidence="12">
    <location>
        <begin position="637"/>
        <end position="658"/>
    </location>
</feature>
<evidence type="ECO:0000256" key="2">
    <source>
        <dbReference type="ARBA" id="ARBA00007242"/>
    </source>
</evidence>
<keyword evidence="10" id="KW-0325">Glycoprotein</keyword>
<dbReference type="Pfam" id="PF01094">
    <property type="entry name" value="ANF_receptor"/>
    <property type="match status" value="1"/>
</dbReference>
<keyword evidence="4 12" id="KW-0812">Transmembrane</keyword>
<evidence type="ECO:0000256" key="11">
    <source>
        <dbReference type="ARBA" id="ARBA00023224"/>
    </source>
</evidence>
<accession>A0AAV7KNX8</accession>
<sequence>MQHRLLLEGLLLFLSNVPGGAAAACRLQDLSVHGFTSEGDIVIAGLFPLHFPKMAPGFSFQAPPRRPPWETFRLWAYRWLQTFQLAIKEINEDPGLLPNVTLGFAILDSGESAHSVLEGVTWLLSGRESSVPSYQCSSPRPLAGVIGDASSSMSIPVARMLGLYRYPQISYFATLPLLSDRSQFPSFFRTIPSDEFQHRGLARLVIHFGWTWIGIIAVEDDYGRLGSQNLKKKIEEAGGCVAFLEFFPATFSEGRTRRIIEVIRTSSAKAILVFSFDSYVMPVLVEASRQNITGKVWVATEAWSMASSLTEMNLQNTLEGTIGFAIRRGEIPGLNTFLTAIHPSSSPMDVFIKEFWGLTFDCLWPSPFEDWELENNDSTPTKQLCTGAENLKTVHTPYTDPEEIRITYNVHTAVYALAHALHDLSSCQPGEGPFGNRACAQRNNFELWQLLYYLERVHFRKGGEEHFFDALGNPPAVYDIVNWQQIGGGKMAFVTVGRFEAAAPPGQDLILNHSAIVWNGGSRQVPRSVCSESCPSGHRRAARPGQPLCCFDCLACSAGEIANNTDSSECSICPEEFWSNEKKNKCIPKLTEFLSFGEPLGAALAAFTSGFAILLILVSILFVKYHNTPIVKANNRYLSYLLLLALLLSILCSLLFIGRPEGFSCLLRQVTFGLVFTFCVSCVLAKTIVVVVAFKATQPSSNLKKWAMEKLPNKIIFISLMPQFLVCLVWLSRSPPFPEKNMASQPGKVTIECNEGSSTAFWCMLGYMGFLAVVSFVLAFLARKLPASFNEASSITFSMLIFISVWTSFLPAYRSTRGKYMVATEIFAILASCSALLVCLFFPKCYIILLKPKRNTKEHLLRKLTHGNEK</sequence>
<dbReference type="PROSITE" id="PS50259">
    <property type="entry name" value="G_PROTEIN_RECEP_F3_4"/>
    <property type="match status" value="1"/>
</dbReference>
<dbReference type="Gene3D" id="3.40.50.2300">
    <property type="match status" value="2"/>
</dbReference>
<organism evidence="15 16">
    <name type="scientific">Pleurodeles waltl</name>
    <name type="common">Iberian ribbed newt</name>
    <dbReference type="NCBI Taxonomy" id="8319"/>
    <lineage>
        <taxon>Eukaryota</taxon>
        <taxon>Metazoa</taxon>
        <taxon>Chordata</taxon>
        <taxon>Craniata</taxon>
        <taxon>Vertebrata</taxon>
        <taxon>Euteleostomi</taxon>
        <taxon>Amphibia</taxon>
        <taxon>Batrachia</taxon>
        <taxon>Caudata</taxon>
        <taxon>Salamandroidea</taxon>
        <taxon>Salamandridae</taxon>
        <taxon>Pleurodelinae</taxon>
        <taxon>Pleurodeles</taxon>
    </lineage>
</organism>
<comment type="similarity">
    <text evidence="2">Belongs to the G-protein coupled receptor 3 family.</text>
</comment>
<feature type="transmembrane region" description="Helical" evidence="12">
    <location>
        <begin position="670"/>
        <end position="694"/>
    </location>
</feature>
<keyword evidence="6 12" id="KW-1133">Transmembrane helix</keyword>
<feature type="transmembrane region" description="Helical" evidence="12">
    <location>
        <begin position="759"/>
        <end position="782"/>
    </location>
</feature>
<keyword evidence="9" id="KW-0675">Receptor</keyword>
<keyword evidence="16" id="KW-1185">Reference proteome</keyword>
<keyword evidence="3" id="KW-1003">Cell membrane</keyword>
<evidence type="ECO:0000256" key="13">
    <source>
        <dbReference type="SAM" id="SignalP"/>
    </source>
</evidence>
<dbReference type="InterPro" id="IPR000337">
    <property type="entry name" value="GPCR_3"/>
</dbReference>
<dbReference type="InterPro" id="IPR000068">
    <property type="entry name" value="GPCR_3_Ca_sens_rcpt-rel"/>
</dbReference>
<dbReference type="InterPro" id="IPR028082">
    <property type="entry name" value="Peripla_BP_I"/>
</dbReference>
<dbReference type="Pfam" id="PF07562">
    <property type="entry name" value="NCD3G"/>
    <property type="match status" value="1"/>
</dbReference>
<dbReference type="PROSITE" id="PS51257">
    <property type="entry name" value="PROKAR_LIPOPROTEIN"/>
    <property type="match status" value="1"/>
</dbReference>
<keyword evidence="8 12" id="KW-0472">Membrane</keyword>
<name>A0AAV7KNX8_PLEWA</name>
<dbReference type="GO" id="GO:0004930">
    <property type="term" value="F:G protein-coupled receptor activity"/>
    <property type="evidence" value="ECO:0007669"/>
    <property type="project" value="UniProtKB-KW"/>
</dbReference>
<keyword evidence="5 13" id="KW-0732">Signal</keyword>
<evidence type="ECO:0000256" key="3">
    <source>
        <dbReference type="ARBA" id="ARBA00022475"/>
    </source>
</evidence>
<dbReference type="FunFam" id="3.40.50.2300:FF:000016">
    <property type="entry name" value="Taste 1 receptor member 2"/>
    <property type="match status" value="1"/>
</dbReference>
<dbReference type="Gene3D" id="2.10.50.30">
    <property type="entry name" value="GPCR, family 3, nine cysteines domain"/>
    <property type="match status" value="1"/>
</dbReference>
<dbReference type="InterPro" id="IPR011500">
    <property type="entry name" value="GPCR_3_9-Cys_dom"/>
</dbReference>